<comment type="caution">
    <text evidence="1">The sequence shown here is derived from an EMBL/GenBank/DDBJ whole genome shotgun (WGS) entry which is preliminary data.</text>
</comment>
<sequence length="216" mass="24100">MVEYLSGHEKVAIVCPKHGLFEQEASGHLSGAGCSLCADDGNRKTAQAFIENAQSVHGSRYSYAKVVYVRASDPVTITCGIHGDFQQRPNTHLAGCGCQRCFKGPASKKCAQWLAFVALQTGHHIQHAENGGEYRFPEMHKRKADGFDEVTNTVLEFNGSLWHAEPRRYPADQPHPLIAGKTCGEVYRKTLDRDEWIRDQGYTLVTMWEMDWDAGS</sequence>
<dbReference type="EMBL" id="CAXHTA020000016">
    <property type="protein sequence ID" value="CAL5226404.1"/>
    <property type="molecule type" value="Genomic_DNA"/>
</dbReference>
<dbReference type="Proteomes" id="UP001497392">
    <property type="component" value="Unassembled WGS sequence"/>
</dbReference>
<accession>A0ABP1G767</accession>
<gene>
    <name evidence="1" type="primary">g9253</name>
    <name evidence="1" type="ORF">VP750_LOCUS8310</name>
</gene>
<proteinExistence type="predicted"/>
<evidence type="ECO:0000313" key="2">
    <source>
        <dbReference type="Proteomes" id="UP001497392"/>
    </source>
</evidence>
<reference evidence="1 2" key="1">
    <citation type="submission" date="2024-06" db="EMBL/GenBank/DDBJ databases">
        <authorList>
            <person name="Kraege A."/>
            <person name="Thomma B."/>
        </authorList>
    </citation>
    <scope>NUCLEOTIDE SEQUENCE [LARGE SCALE GENOMIC DNA]</scope>
</reference>
<evidence type="ECO:0000313" key="1">
    <source>
        <dbReference type="EMBL" id="CAL5226404.1"/>
    </source>
</evidence>
<keyword evidence="2" id="KW-1185">Reference proteome</keyword>
<organism evidence="1 2">
    <name type="scientific">Coccomyxa viridis</name>
    <dbReference type="NCBI Taxonomy" id="1274662"/>
    <lineage>
        <taxon>Eukaryota</taxon>
        <taxon>Viridiplantae</taxon>
        <taxon>Chlorophyta</taxon>
        <taxon>core chlorophytes</taxon>
        <taxon>Trebouxiophyceae</taxon>
        <taxon>Trebouxiophyceae incertae sedis</taxon>
        <taxon>Coccomyxaceae</taxon>
        <taxon>Coccomyxa</taxon>
    </lineage>
</organism>
<protein>
    <submittedName>
        <fullName evidence="1">G9253 protein</fullName>
    </submittedName>
</protein>
<name>A0ABP1G767_9CHLO</name>